<dbReference type="EMBL" id="JQZV01000005">
    <property type="protein sequence ID" value="KGN93126.1"/>
    <property type="molecule type" value="Genomic_DNA"/>
</dbReference>
<name>A0ABR4XM66_9PORP</name>
<evidence type="ECO:0000256" key="1">
    <source>
        <dbReference type="SAM" id="Phobius"/>
    </source>
</evidence>
<keyword evidence="1" id="KW-1133">Transmembrane helix</keyword>
<keyword evidence="3" id="KW-1185">Reference proteome</keyword>
<proteinExistence type="predicted"/>
<keyword evidence="1" id="KW-0472">Membrane</keyword>
<organism evidence="2 3">
    <name type="scientific">Porphyromonas canoris</name>
    <dbReference type="NCBI Taxonomy" id="36875"/>
    <lineage>
        <taxon>Bacteria</taxon>
        <taxon>Pseudomonadati</taxon>
        <taxon>Bacteroidota</taxon>
        <taxon>Bacteroidia</taxon>
        <taxon>Bacteroidales</taxon>
        <taxon>Porphyromonadaceae</taxon>
        <taxon>Porphyromonas</taxon>
    </lineage>
</organism>
<keyword evidence="1" id="KW-0812">Transmembrane</keyword>
<sequence>MNKHSMATSFALIGFGIGGFLSDFSTVGVMCGLGFGLLVGYFIAGLTTAKGYMLQEDFVAMGNLAGKTLDEIKEKVGAPRIIQACTVADTGRKGTLCTWAEMPYIIILLFDENNICIGVNKEMIMD</sequence>
<protein>
    <submittedName>
        <fullName evidence="2">Uncharacterized protein</fullName>
    </submittedName>
</protein>
<dbReference type="RefSeq" id="WP_036789297.1">
    <property type="nucleotide sequence ID" value="NZ_JQZV01000005.1"/>
</dbReference>
<evidence type="ECO:0000313" key="2">
    <source>
        <dbReference type="EMBL" id="KGN93126.1"/>
    </source>
</evidence>
<feature type="transmembrane region" description="Helical" evidence="1">
    <location>
        <begin position="32"/>
        <end position="53"/>
    </location>
</feature>
<evidence type="ECO:0000313" key="3">
    <source>
        <dbReference type="Proteomes" id="UP000030101"/>
    </source>
</evidence>
<reference evidence="2 3" key="1">
    <citation type="submission" date="2014-08" db="EMBL/GenBank/DDBJ databases">
        <title>Porphyromonas canoris strain:OH2762 Genome sequencing.</title>
        <authorList>
            <person name="Wallis C."/>
            <person name="Deusch O."/>
            <person name="O'Flynn C."/>
            <person name="Davis I."/>
            <person name="Jospin G."/>
            <person name="Darling A.E."/>
            <person name="Coil D.A."/>
            <person name="Alexiev A."/>
            <person name="Horsfall A."/>
            <person name="Kirkwood N."/>
            <person name="Harris S."/>
            <person name="Eisen J.A."/>
        </authorList>
    </citation>
    <scope>NUCLEOTIDE SEQUENCE [LARGE SCALE GENOMIC DNA]</scope>
    <source>
        <strain evidence="3">COT-108 OH2762</strain>
    </source>
</reference>
<gene>
    <name evidence="2" type="ORF">HQ43_02800</name>
</gene>
<dbReference type="Proteomes" id="UP000030101">
    <property type="component" value="Unassembled WGS sequence"/>
</dbReference>
<comment type="caution">
    <text evidence="2">The sequence shown here is derived from an EMBL/GenBank/DDBJ whole genome shotgun (WGS) entry which is preliminary data.</text>
</comment>
<accession>A0ABR4XM66</accession>